<feature type="compositionally biased region" description="Basic and acidic residues" evidence="1">
    <location>
        <begin position="361"/>
        <end position="370"/>
    </location>
</feature>
<protein>
    <submittedName>
        <fullName evidence="2">Uncharacterized protein</fullName>
    </submittedName>
</protein>
<dbReference type="EMBL" id="CAFZ01000185">
    <property type="protein sequence ID" value="CCA72818.1"/>
    <property type="molecule type" value="Genomic_DNA"/>
</dbReference>
<dbReference type="HOGENOM" id="CLU_748247_0_0_1"/>
<dbReference type="AlphaFoldDB" id="G4TNC1"/>
<feature type="compositionally biased region" description="Basic and acidic residues" evidence="1">
    <location>
        <begin position="263"/>
        <end position="277"/>
    </location>
</feature>
<evidence type="ECO:0000313" key="2">
    <source>
        <dbReference type="EMBL" id="CCA72818.1"/>
    </source>
</evidence>
<accession>G4TNC1</accession>
<feature type="compositionally biased region" description="Acidic residues" evidence="1">
    <location>
        <begin position="325"/>
        <end position="335"/>
    </location>
</feature>
<reference evidence="2 3" key="1">
    <citation type="journal article" date="2011" name="PLoS Pathog.">
        <title>Endophytic Life Strategies Decoded by Genome and Transcriptome Analyses of the Mutualistic Root Symbiont Piriformospora indica.</title>
        <authorList>
            <person name="Zuccaro A."/>
            <person name="Lahrmann U."/>
            <person name="Guldener U."/>
            <person name="Langen G."/>
            <person name="Pfiffi S."/>
            <person name="Biedenkopf D."/>
            <person name="Wong P."/>
            <person name="Samans B."/>
            <person name="Grimm C."/>
            <person name="Basiewicz M."/>
            <person name="Murat C."/>
            <person name="Martin F."/>
            <person name="Kogel K.H."/>
        </authorList>
    </citation>
    <scope>NUCLEOTIDE SEQUENCE [LARGE SCALE GENOMIC DNA]</scope>
    <source>
        <strain evidence="2 3">DSM 11827</strain>
    </source>
</reference>
<comment type="caution">
    <text evidence="2">The sequence shown here is derived from an EMBL/GenBank/DDBJ whole genome shotgun (WGS) entry which is preliminary data.</text>
</comment>
<name>G4TNC1_SERID</name>
<organism evidence="2 3">
    <name type="scientific">Serendipita indica (strain DSM 11827)</name>
    <name type="common">Root endophyte fungus</name>
    <name type="synonym">Piriformospora indica</name>
    <dbReference type="NCBI Taxonomy" id="1109443"/>
    <lineage>
        <taxon>Eukaryota</taxon>
        <taxon>Fungi</taxon>
        <taxon>Dikarya</taxon>
        <taxon>Basidiomycota</taxon>
        <taxon>Agaricomycotina</taxon>
        <taxon>Agaricomycetes</taxon>
        <taxon>Sebacinales</taxon>
        <taxon>Serendipitaceae</taxon>
        <taxon>Serendipita</taxon>
    </lineage>
</organism>
<gene>
    <name evidence="2" type="ORF">PIIN_06754</name>
</gene>
<keyword evidence="3" id="KW-1185">Reference proteome</keyword>
<dbReference type="OrthoDB" id="3154482at2759"/>
<feature type="region of interest" description="Disordered" evidence="1">
    <location>
        <begin position="40"/>
        <end position="63"/>
    </location>
</feature>
<evidence type="ECO:0000313" key="3">
    <source>
        <dbReference type="Proteomes" id="UP000007148"/>
    </source>
</evidence>
<sequence length="370" mass="41610">MGSKVSKPAEPEQKLYAVATPHPTLQYIYPVYASPIDLSKTSSTEKKGRSSPLTWRNEKSKGKREIQIIDEPVEHLHQELPVGINDDGAWYHFHVDADGDVDYIRPGTTLPTAFQKNQAMYPSYVADESIAPSMAGTPYQDSYYSYSAAPAYQGYHHPQPQRISQSDAYSAGSTPYHPRARSVSPVHSRAMTPTNMRPRRATTPTPKGSRTPIYEPAPPMPQDIVLLPRRVPPSSFNAKSLPSVPASRGTDAREYARPQAIEYRSERRADGRDRSPDYSRTAASRTLASHRPSMDGDNTAVSSPYHGSKAVVVKPTHPRPYSPRDEDEEEEEDEEPHTYHHSRSPNKHPRDYYPSPSSLNSDRRVQTRRY</sequence>
<feature type="compositionally biased region" description="Polar residues" evidence="1">
    <location>
        <begin position="161"/>
        <end position="173"/>
    </location>
</feature>
<dbReference type="InParanoid" id="G4TNC1"/>
<dbReference type="Proteomes" id="UP000007148">
    <property type="component" value="Unassembled WGS sequence"/>
</dbReference>
<evidence type="ECO:0000256" key="1">
    <source>
        <dbReference type="SAM" id="MobiDB-lite"/>
    </source>
</evidence>
<feature type="region of interest" description="Disordered" evidence="1">
    <location>
        <begin position="155"/>
        <end position="370"/>
    </location>
</feature>
<proteinExistence type="predicted"/>